<gene>
    <name evidence="1" type="ORF">GALL_117870</name>
</gene>
<organism evidence="1">
    <name type="scientific">mine drainage metagenome</name>
    <dbReference type="NCBI Taxonomy" id="410659"/>
    <lineage>
        <taxon>unclassified sequences</taxon>
        <taxon>metagenomes</taxon>
        <taxon>ecological metagenomes</taxon>
    </lineage>
</organism>
<reference evidence="1" key="1">
    <citation type="submission" date="2016-10" db="EMBL/GenBank/DDBJ databases">
        <title>Sequence of Gallionella enrichment culture.</title>
        <authorList>
            <person name="Poehlein A."/>
            <person name="Muehling M."/>
            <person name="Daniel R."/>
        </authorList>
    </citation>
    <scope>NUCLEOTIDE SEQUENCE</scope>
</reference>
<dbReference type="EMBL" id="MLJW01000046">
    <property type="protein sequence ID" value="OIR05990.1"/>
    <property type="molecule type" value="Genomic_DNA"/>
</dbReference>
<accession>A0A1J5T1B3</accession>
<proteinExistence type="predicted"/>
<comment type="caution">
    <text evidence="1">The sequence shown here is derived from an EMBL/GenBank/DDBJ whole genome shotgun (WGS) entry which is preliminary data.</text>
</comment>
<evidence type="ECO:0000313" key="1">
    <source>
        <dbReference type="EMBL" id="OIR05990.1"/>
    </source>
</evidence>
<protein>
    <submittedName>
        <fullName evidence="1">Uncharacterized protein</fullName>
    </submittedName>
</protein>
<dbReference type="AlphaFoldDB" id="A0A1J5T1B3"/>
<sequence>MAQTVYTGESYVIKTEFSGLNVIIERVADGKDVLLQGDDATQFLTEYDNCHGDDKLLQIVCSAYDEVMTERRSGVNSVLLVPTLGETIRCMKDEILSDVRAGKVPADVKSFSELHDYVDANEYGGFCKEAFSAALINHFGGRDENEGMPDGMMNYTNDAQNAINQWIKAGGISEQLKAIPSAMKM</sequence>
<name>A0A1J5T1B3_9ZZZZ</name>